<evidence type="ECO:0000313" key="2">
    <source>
        <dbReference type="Proteomes" id="UP000236655"/>
    </source>
</evidence>
<accession>A0A2I7N3A7</accession>
<dbReference type="RefSeq" id="WP_102950232.1">
    <property type="nucleotide sequence ID" value="NZ_CP024847.1"/>
</dbReference>
<organism evidence="1 2">
    <name type="scientific">Aquella oligotrophica</name>
    <dbReference type="NCBI Taxonomy" id="2067065"/>
    <lineage>
        <taxon>Bacteria</taxon>
        <taxon>Pseudomonadati</taxon>
        <taxon>Pseudomonadota</taxon>
        <taxon>Betaproteobacteria</taxon>
        <taxon>Neisseriales</taxon>
        <taxon>Neisseriaceae</taxon>
        <taxon>Aquella</taxon>
    </lineage>
</organism>
<gene>
    <name evidence="1" type="ORF">CUN60_00975</name>
</gene>
<keyword evidence="2" id="KW-1185">Reference proteome</keyword>
<dbReference type="KEGG" id="nba:CUN60_00975"/>
<reference evidence="2" key="1">
    <citation type="submission" date="2017-11" db="EMBL/GenBank/DDBJ databases">
        <authorList>
            <person name="Chan K.G."/>
            <person name="Lee L.S."/>
        </authorList>
    </citation>
    <scope>NUCLEOTIDE SEQUENCE [LARGE SCALE GENOMIC DNA]</scope>
    <source>
        <strain evidence="2">DSM 100970</strain>
    </source>
</reference>
<dbReference type="Proteomes" id="UP000236655">
    <property type="component" value="Chromosome"/>
</dbReference>
<evidence type="ECO:0000313" key="1">
    <source>
        <dbReference type="EMBL" id="AUR50932.1"/>
    </source>
</evidence>
<sequence>MKQSKPRNYIALALMKRSGAGAHVKTNKAKRATVKRQLAKELKKPSENYSGGFFLPVIPSL</sequence>
<proteinExistence type="predicted"/>
<dbReference type="EMBL" id="CP024847">
    <property type="protein sequence ID" value="AUR50932.1"/>
    <property type="molecule type" value="Genomic_DNA"/>
</dbReference>
<name>A0A2I7N3A7_9NEIS</name>
<dbReference type="OrthoDB" id="9959880at2"/>
<dbReference type="AlphaFoldDB" id="A0A2I7N3A7"/>
<protein>
    <submittedName>
        <fullName evidence="1">Uncharacterized protein</fullName>
    </submittedName>
</protein>